<organism evidence="2 3">
    <name type="scientific">Streptomyces rubradiris</name>
    <name type="common">Streptomyces achromogenes subsp. rubradiris</name>
    <dbReference type="NCBI Taxonomy" id="285531"/>
    <lineage>
        <taxon>Bacteria</taxon>
        <taxon>Bacillati</taxon>
        <taxon>Actinomycetota</taxon>
        <taxon>Actinomycetes</taxon>
        <taxon>Kitasatosporales</taxon>
        <taxon>Streptomycetaceae</taxon>
        <taxon>Streptomyces</taxon>
    </lineage>
</organism>
<evidence type="ECO:0000313" key="3">
    <source>
        <dbReference type="Proteomes" id="UP000646738"/>
    </source>
</evidence>
<protein>
    <recommendedName>
        <fullName evidence="1">L-amino acid ligase C-terminal domain-containing protein</fullName>
    </recommendedName>
</protein>
<reference evidence="3" key="1">
    <citation type="submission" date="2023-07" db="EMBL/GenBank/DDBJ databases">
        <title>Whole genome shotgun sequence of Streptomyces achromogenes subsp. rubradiris NBRC 14000.</title>
        <authorList>
            <person name="Komaki H."/>
            <person name="Tamura T."/>
        </authorList>
    </citation>
    <scope>NUCLEOTIDE SEQUENCE [LARGE SCALE GENOMIC DNA]</scope>
    <source>
        <strain evidence="3">NBRC 14000</strain>
    </source>
</reference>
<dbReference type="Pfam" id="PF18603">
    <property type="entry name" value="LAL_C2"/>
    <property type="match status" value="1"/>
</dbReference>
<accession>A0ABQ3RQ75</accession>
<dbReference type="RefSeq" id="WP_189999509.1">
    <property type="nucleotide sequence ID" value="NZ_BNCB01000029.1"/>
</dbReference>
<proteinExistence type="predicted"/>
<dbReference type="SUPFAM" id="SSF56059">
    <property type="entry name" value="Glutathione synthetase ATP-binding domain-like"/>
    <property type="match status" value="1"/>
</dbReference>
<evidence type="ECO:0000313" key="2">
    <source>
        <dbReference type="EMBL" id="GHI58010.1"/>
    </source>
</evidence>
<feature type="domain" description="L-amino acid ligase C-terminal" evidence="1">
    <location>
        <begin position="258"/>
        <end position="333"/>
    </location>
</feature>
<dbReference type="InterPro" id="IPR040570">
    <property type="entry name" value="LAL_C2"/>
</dbReference>
<comment type="caution">
    <text evidence="2">The sequence shown here is derived from an EMBL/GenBank/DDBJ whole genome shotgun (WGS) entry which is preliminary data.</text>
</comment>
<keyword evidence="3" id="KW-1185">Reference proteome</keyword>
<dbReference type="EMBL" id="BNEA01000015">
    <property type="protein sequence ID" value="GHI58010.1"/>
    <property type="molecule type" value="Genomic_DNA"/>
</dbReference>
<gene>
    <name evidence="2" type="ORF">Srubr_78560</name>
</gene>
<evidence type="ECO:0000259" key="1">
    <source>
        <dbReference type="Pfam" id="PF18603"/>
    </source>
</evidence>
<name>A0ABQ3RQ75_STRRR</name>
<dbReference type="Proteomes" id="UP000646738">
    <property type="component" value="Unassembled WGS sequence"/>
</dbReference>
<sequence>MAQPVVLLGAGRGEICGEFPLARVAAARPVLLVDPLPPARWARPYATAHVAADPADTERTAGALRRRSPGGVLAWSPEYLPAAARLAARLGLPGLPYETAVTCADPVALRALLDRHRVPTADPGDAEGEAVSAETVVLDDEVRIVALTRTTPGPPPARRPLRHGVHAHDGLLHNRFLRQCVQRAVCALRLTDTVAHITLRLTARGPRVLGVAPCPPGDLITLLVEQATGVDLAGAAATLATGGLPDVTPTRQRAAAVQFAYPAVTGRLTHLRLDPAAADEPSAERMVLTRGPGDPVTAAPHAGIGDRLAHWVATADTPAQCEHALHRMSHHLTATIHPATHVYAA</sequence>
<dbReference type="Gene3D" id="3.30.470.20">
    <property type="entry name" value="ATP-grasp fold, B domain"/>
    <property type="match status" value="1"/>
</dbReference>